<evidence type="ECO:0000256" key="5">
    <source>
        <dbReference type="ARBA" id="ARBA00023080"/>
    </source>
</evidence>
<organism evidence="7 8">
    <name type="scientific">Scandinavium goeteborgense</name>
    <dbReference type="NCBI Taxonomy" id="1851514"/>
    <lineage>
        <taxon>Bacteria</taxon>
        <taxon>Pseudomonadati</taxon>
        <taxon>Pseudomonadota</taxon>
        <taxon>Gammaproteobacteria</taxon>
        <taxon>Enterobacterales</taxon>
        <taxon>Enterobacteriaceae</taxon>
        <taxon>Scandinavium</taxon>
    </lineage>
</organism>
<comment type="similarity">
    <text evidence="6">Belongs to the Maf family. YhdE subfamily.</text>
</comment>
<sequence>MTMLYLASGSPRRQELLTQLGVSFERLVPGIEEQRQPQESAQHYVARLAREKAQAGVTLAAQDLPVLGADTIVVLNGEVLEKPRDAEHAAFMLRQLSGHTHQVMTAVALADSKHTIDCLVTTEVTFRVLSDDDIMGYVASGEPMDKAGAYGIQGLGGCFVRKINGSYHAVVGLPLVETYELLSNFNSLREKWDKHDG</sequence>
<comment type="catalytic activity">
    <reaction evidence="6">
        <text>UTP + H2O = UMP + diphosphate + H(+)</text>
        <dbReference type="Rhea" id="RHEA:29395"/>
        <dbReference type="ChEBI" id="CHEBI:15377"/>
        <dbReference type="ChEBI" id="CHEBI:15378"/>
        <dbReference type="ChEBI" id="CHEBI:33019"/>
        <dbReference type="ChEBI" id="CHEBI:46398"/>
        <dbReference type="ChEBI" id="CHEBI:57865"/>
        <dbReference type="EC" id="3.6.1.9"/>
    </reaction>
</comment>
<comment type="catalytic activity">
    <reaction evidence="6">
        <text>dTTP + H2O = dTMP + diphosphate + H(+)</text>
        <dbReference type="Rhea" id="RHEA:28534"/>
        <dbReference type="ChEBI" id="CHEBI:15377"/>
        <dbReference type="ChEBI" id="CHEBI:15378"/>
        <dbReference type="ChEBI" id="CHEBI:33019"/>
        <dbReference type="ChEBI" id="CHEBI:37568"/>
        <dbReference type="ChEBI" id="CHEBI:63528"/>
        <dbReference type="EC" id="3.6.1.9"/>
    </reaction>
</comment>
<dbReference type="InterPro" id="IPR029001">
    <property type="entry name" value="ITPase-like_fam"/>
</dbReference>
<keyword evidence="5 6" id="KW-0546">Nucleotide metabolism</keyword>
<comment type="subcellular location">
    <subcellularLocation>
        <location evidence="2 6">Cytoplasm</location>
    </subcellularLocation>
</comment>
<feature type="site" description="Important for substrate specificity" evidence="6">
    <location>
        <position position="153"/>
    </location>
</feature>
<comment type="caution">
    <text evidence="6">Lacks conserved residue(s) required for the propagation of feature annotation.</text>
</comment>
<reference evidence="7 8" key="1">
    <citation type="submission" date="2019-03" db="EMBL/GenBank/DDBJ databases">
        <title>Genomic analyses of the natural microbiome of Caenorhabditis elegans.</title>
        <authorList>
            <person name="Samuel B."/>
        </authorList>
    </citation>
    <scope>NUCLEOTIDE SEQUENCE [LARGE SCALE GENOMIC DNA]</scope>
    <source>
        <strain evidence="7 8">BIGb0156</strain>
    </source>
</reference>
<dbReference type="PIRSF" id="PIRSF006305">
    <property type="entry name" value="Maf"/>
    <property type="match status" value="1"/>
</dbReference>
<evidence type="ECO:0000256" key="3">
    <source>
        <dbReference type="ARBA" id="ARBA00022490"/>
    </source>
</evidence>
<comment type="caution">
    <text evidence="7">The sequence shown here is derived from an EMBL/GenBank/DDBJ whole genome shotgun (WGS) entry which is preliminary data.</text>
</comment>
<dbReference type="GO" id="GO:0036218">
    <property type="term" value="F:dTTP diphosphatase activity"/>
    <property type="evidence" value="ECO:0007669"/>
    <property type="project" value="RHEA"/>
</dbReference>
<comment type="function">
    <text evidence="6">Nucleoside triphosphate pyrophosphatase that hydrolyzes dTTP and UTP. May have a dual role in cell division arrest and in preventing the incorporation of modified nucleotides into cellular nucleic acids.</text>
</comment>
<evidence type="ECO:0000313" key="8">
    <source>
        <dbReference type="Proteomes" id="UP000295530"/>
    </source>
</evidence>
<dbReference type="FunFam" id="3.90.950.10:FF:000004">
    <property type="entry name" value="dTTP/UTP pyrophosphatase"/>
    <property type="match status" value="1"/>
</dbReference>
<evidence type="ECO:0000313" key="7">
    <source>
        <dbReference type="EMBL" id="TDN58250.1"/>
    </source>
</evidence>
<feature type="site" description="Important for substrate specificity" evidence="6">
    <location>
        <position position="71"/>
    </location>
</feature>
<dbReference type="EC" id="3.6.1.9" evidence="6"/>
<dbReference type="GO" id="GO:0036221">
    <property type="term" value="F:UTP diphosphatase activity"/>
    <property type="evidence" value="ECO:0007669"/>
    <property type="project" value="RHEA"/>
</dbReference>
<proteinExistence type="inferred from homology"/>
<evidence type="ECO:0000256" key="2">
    <source>
        <dbReference type="ARBA" id="ARBA00004496"/>
    </source>
</evidence>
<evidence type="ECO:0000256" key="1">
    <source>
        <dbReference type="ARBA" id="ARBA00001968"/>
    </source>
</evidence>
<keyword evidence="8" id="KW-1185">Reference proteome</keyword>
<dbReference type="CDD" id="cd00555">
    <property type="entry name" value="Maf"/>
    <property type="match status" value="1"/>
</dbReference>
<dbReference type="AlphaFoldDB" id="A0A4V3BPD2"/>
<feature type="active site" description="Proton acceptor" evidence="6">
    <location>
        <position position="70"/>
    </location>
</feature>
<name>A0A4V3BPD2_SCAGO</name>
<gene>
    <name evidence="7" type="ORF">EC847_106194</name>
</gene>
<dbReference type="OrthoDB" id="9807767at2"/>
<dbReference type="Proteomes" id="UP000295530">
    <property type="component" value="Unassembled WGS sequence"/>
</dbReference>
<dbReference type="PANTHER" id="PTHR43213:SF5">
    <property type="entry name" value="BIFUNCTIONAL DTTP_UTP PYROPHOSPHATASE_METHYLTRANSFERASE PROTEIN-RELATED"/>
    <property type="match status" value="1"/>
</dbReference>
<evidence type="ECO:0000256" key="4">
    <source>
        <dbReference type="ARBA" id="ARBA00022801"/>
    </source>
</evidence>
<dbReference type="NCBIfam" id="TIGR00172">
    <property type="entry name" value="maf"/>
    <property type="match status" value="1"/>
</dbReference>
<dbReference type="EMBL" id="SNVX01000006">
    <property type="protein sequence ID" value="TDN58250.1"/>
    <property type="molecule type" value="Genomic_DNA"/>
</dbReference>
<dbReference type="PANTHER" id="PTHR43213">
    <property type="entry name" value="BIFUNCTIONAL DTTP/UTP PYROPHOSPHATASE/METHYLTRANSFERASE PROTEIN-RELATED"/>
    <property type="match status" value="1"/>
</dbReference>
<accession>A0A4V3BPD2</accession>
<comment type="cofactor">
    <cofactor evidence="1 6">
        <name>a divalent metal cation</name>
        <dbReference type="ChEBI" id="CHEBI:60240"/>
    </cofactor>
</comment>
<dbReference type="RefSeq" id="WP_133461342.1">
    <property type="nucleotide sequence ID" value="NZ_SNVX01000006.1"/>
</dbReference>
<dbReference type="InterPro" id="IPR003697">
    <property type="entry name" value="Maf-like"/>
</dbReference>
<keyword evidence="3 6" id="KW-0963">Cytoplasm</keyword>
<dbReference type="HAMAP" id="MF_00528">
    <property type="entry name" value="Maf"/>
    <property type="match status" value="1"/>
</dbReference>
<feature type="site" description="Important for substrate specificity" evidence="6">
    <location>
        <position position="12"/>
    </location>
</feature>
<keyword evidence="4 6" id="KW-0378">Hydrolase</keyword>
<dbReference type="Pfam" id="PF02545">
    <property type="entry name" value="Maf"/>
    <property type="match status" value="1"/>
</dbReference>
<dbReference type="GO" id="GO:0009117">
    <property type="term" value="P:nucleotide metabolic process"/>
    <property type="evidence" value="ECO:0007669"/>
    <property type="project" value="UniProtKB-KW"/>
</dbReference>
<dbReference type="GO" id="GO:0005737">
    <property type="term" value="C:cytoplasm"/>
    <property type="evidence" value="ECO:0007669"/>
    <property type="project" value="UniProtKB-SubCell"/>
</dbReference>
<evidence type="ECO:0000256" key="6">
    <source>
        <dbReference type="HAMAP-Rule" id="MF_00528"/>
    </source>
</evidence>
<dbReference type="Gene3D" id="3.90.950.10">
    <property type="match status" value="1"/>
</dbReference>
<dbReference type="SUPFAM" id="SSF52972">
    <property type="entry name" value="ITPase-like"/>
    <property type="match status" value="1"/>
</dbReference>
<protein>
    <recommendedName>
        <fullName evidence="6">dTTP/UTP pyrophosphatase</fullName>
        <shortName evidence="6">dTTPase/UTPase</shortName>
        <ecNumber evidence="6">3.6.1.9</ecNumber>
    </recommendedName>
    <alternativeName>
        <fullName evidence="6">Nucleoside triphosphate pyrophosphatase</fullName>
    </alternativeName>
    <alternativeName>
        <fullName evidence="6">Nucleotide pyrophosphatase</fullName>
        <shortName evidence="6">Nucleotide PPase</shortName>
    </alternativeName>
</protein>